<accession>A0ABR3Q052</accession>
<sequence length="459" mass="51443">MAADIQLNVDLAIAKALDSRKVPGFTTTNWHKALLSHIQVGNTTQTWLLVAPYDGAYVDVTKHLTGDLDVLPKQDTWDTLKVDKYNPARPWLEGNETDTKASDIAGGSWFAVKSEIDGSRGQAWTYEFDKQVWAGAHQGAPFTPPPSSTKDTKPSAEDWAREFSLYPRRELPEWAAAIVASVPTSVRSIPPVTASGIGTDWSSLRTIIEDEALLWLRFANLKFHDAVKKALGEDWQAQSYGHDLFILHTKGDPTKGFIVRQYHVFDDDTYGDWTWAWASPRTNTSATAPRALFDYGIKNNLLDLTYPVHVSEKDPVYDIVGALATVVDSGVFNYKLDDRPLRPYRVLTKDEATPLLDPEYFPKTYVKLEIPALTFNDLTYGLEDALGFRNEPTDKFRIEDIVKNVVYLGARTNLPVKVDGNEATLSDPDEVARAEFRSAGSFIFTKTDAGYSYTTRNRY</sequence>
<dbReference type="RefSeq" id="XP_069207840.1">
    <property type="nucleotide sequence ID" value="XM_069355769.1"/>
</dbReference>
<reference evidence="1 2" key="1">
    <citation type="submission" date="2023-08" db="EMBL/GenBank/DDBJ databases">
        <title>Annotated Genome Sequence of Vanrija albida AlHP1.</title>
        <authorList>
            <person name="Herzog R."/>
        </authorList>
    </citation>
    <scope>NUCLEOTIDE SEQUENCE [LARGE SCALE GENOMIC DNA]</scope>
    <source>
        <strain evidence="1 2">AlHP1</strain>
    </source>
</reference>
<evidence type="ECO:0000313" key="1">
    <source>
        <dbReference type="EMBL" id="KAL1407896.1"/>
    </source>
</evidence>
<proteinExistence type="predicted"/>
<dbReference type="GeneID" id="95988375"/>
<name>A0ABR3Q052_9TREE</name>
<protein>
    <recommendedName>
        <fullName evidence="3">Minor tail protein</fullName>
    </recommendedName>
</protein>
<dbReference type="Pfam" id="PF21813">
    <property type="entry name" value="DUF6882"/>
    <property type="match status" value="1"/>
</dbReference>
<evidence type="ECO:0000313" key="2">
    <source>
        <dbReference type="Proteomes" id="UP001565368"/>
    </source>
</evidence>
<dbReference type="EMBL" id="JBBXJM010000005">
    <property type="protein sequence ID" value="KAL1407896.1"/>
    <property type="molecule type" value="Genomic_DNA"/>
</dbReference>
<comment type="caution">
    <text evidence="1">The sequence shown here is derived from an EMBL/GenBank/DDBJ whole genome shotgun (WGS) entry which is preliminary data.</text>
</comment>
<evidence type="ECO:0008006" key="3">
    <source>
        <dbReference type="Google" id="ProtNLM"/>
    </source>
</evidence>
<keyword evidence="2" id="KW-1185">Reference proteome</keyword>
<organism evidence="1 2">
    <name type="scientific">Vanrija albida</name>
    <dbReference type="NCBI Taxonomy" id="181172"/>
    <lineage>
        <taxon>Eukaryota</taxon>
        <taxon>Fungi</taxon>
        <taxon>Dikarya</taxon>
        <taxon>Basidiomycota</taxon>
        <taxon>Agaricomycotina</taxon>
        <taxon>Tremellomycetes</taxon>
        <taxon>Trichosporonales</taxon>
        <taxon>Trichosporonaceae</taxon>
        <taxon>Vanrija</taxon>
    </lineage>
</organism>
<dbReference type="InterPro" id="IPR049249">
    <property type="entry name" value="DUF6882"/>
</dbReference>
<gene>
    <name evidence="1" type="ORF">Q8F55_007332</name>
</gene>
<dbReference type="Proteomes" id="UP001565368">
    <property type="component" value="Unassembled WGS sequence"/>
</dbReference>